<dbReference type="InterPro" id="IPR058922">
    <property type="entry name" value="WHD_DRP"/>
</dbReference>
<feature type="domain" description="Disease resistance R13L4/SHOC-2-like LRR" evidence="6">
    <location>
        <begin position="406"/>
        <end position="625"/>
    </location>
</feature>
<feature type="domain" description="Disease resistance N-terminal" evidence="4">
    <location>
        <begin position="5"/>
        <end position="87"/>
    </location>
</feature>
<dbReference type="InterPro" id="IPR041118">
    <property type="entry name" value="Rx_N"/>
</dbReference>
<dbReference type="Gene3D" id="1.10.8.430">
    <property type="entry name" value="Helical domain of apoptotic protease-activating factors"/>
    <property type="match status" value="1"/>
</dbReference>
<feature type="domain" description="Disease resistance protein winged helix" evidence="5">
    <location>
        <begin position="272"/>
        <end position="343"/>
    </location>
</feature>
<dbReference type="Proteomes" id="UP001227230">
    <property type="component" value="Chromosome 9"/>
</dbReference>
<evidence type="ECO:0008006" key="9">
    <source>
        <dbReference type="Google" id="ProtNLM"/>
    </source>
</evidence>
<evidence type="ECO:0000259" key="4">
    <source>
        <dbReference type="Pfam" id="PF18052"/>
    </source>
</evidence>
<accession>A0ABY9CKV2</accession>
<dbReference type="InterPro" id="IPR055414">
    <property type="entry name" value="LRR_R13L4/SHOC2-like"/>
</dbReference>
<dbReference type="Pfam" id="PF23559">
    <property type="entry name" value="WHD_DRP"/>
    <property type="match status" value="1"/>
</dbReference>
<evidence type="ECO:0000256" key="2">
    <source>
        <dbReference type="ARBA" id="ARBA00022741"/>
    </source>
</evidence>
<reference evidence="7 8" key="1">
    <citation type="journal article" date="2023" name="Hortic Res">
        <title>The complete reference genome for grapevine (Vitis vinifera L.) genetics and breeding.</title>
        <authorList>
            <person name="Shi X."/>
            <person name="Cao S."/>
            <person name="Wang X."/>
            <person name="Huang S."/>
            <person name="Wang Y."/>
            <person name="Liu Z."/>
            <person name="Liu W."/>
            <person name="Leng X."/>
            <person name="Peng Y."/>
            <person name="Wang N."/>
            <person name="Wang Y."/>
            <person name="Ma Z."/>
            <person name="Xu X."/>
            <person name="Zhang F."/>
            <person name="Xue H."/>
            <person name="Zhong H."/>
            <person name="Wang Y."/>
            <person name="Zhang K."/>
            <person name="Velt A."/>
            <person name="Avia K."/>
            <person name="Holtgrawe D."/>
            <person name="Grimplet J."/>
            <person name="Matus J.T."/>
            <person name="Ware D."/>
            <person name="Wu X."/>
            <person name="Wang H."/>
            <person name="Liu C."/>
            <person name="Fang Y."/>
            <person name="Rustenholz C."/>
            <person name="Cheng Z."/>
            <person name="Xiao H."/>
            <person name="Zhou Y."/>
        </authorList>
    </citation>
    <scope>NUCLEOTIDE SEQUENCE [LARGE SCALE GENOMIC DNA]</scope>
    <source>
        <strain evidence="8">cv. Pinot noir / PN40024</strain>
        <tissue evidence="7">Leaf</tissue>
    </source>
</reference>
<dbReference type="Pfam" id="PF18052">
    <property type="entry name" value="Rx_N"/>
    <property type="match status" value="1"/>
</dbReference>
<dbReference type="EMBL" id="CP126656">
    <property type="protein sequence ID" value="WJZ95212.1"/>
    <property type="molecule type" value="Genomic_DNA"/>
</dbReference>
<dbReference type="InterPro" id="IPR038005">
    <property type="entry name" value="RX-like_CC"/>
</dbReference>
<keyword evidence="1" id="KW-0677">Repeat</keyword>
<keyword evidence="8" id="KW-1185">Reference proteome</keyword>
<dbReference type="InterPro" id="IPR042197">
    <property type="entry name" value="Apaf_helical"/>
</dbReference>
<keyword evidence="3" id="KW-0611">Plant defense</keyword>
<dbReference type="InterPro" id="IPR044974">
    <property type="entry name" value="Disease_R_plants"/>
</dbReference>
<dbReference type="InterPro" id="IPR032675">
    <property type="entry name" value="LRR_dom_sf"/>
</dbReference>
<name>A0ABY9CKV2_VITVI</name>
<dbReference type="PANTHER" id="PTHR23155:SF1185">
    <property type="entry name" value="DISEASE RESISTANCE RPP8-LIKE PROTEIN 3-RELATED"/>
    <property type="match status" value="1"/>
</dbReference>
<proteinExistence type="predicted"/>
<dbReference type="PANTHER" id="PTHR23155">
    <property type="entry name" value="DISEASE RESISTANCE PROTEIN RP"/>
    <property type="match status" value="1"/>
</dbReference>
<dbReference type="SUPFAM" id="SSF52540">
    <property type="entry name" value="P-loop containing nucleoside triphosphate hydrolases"/>
    <property type="match status" value="1"/>
</dbReference>
<dbReference type="Gene3D" id="3.80.10.10">
    <property type="entry name" value="Ribonuclease Inhibitor"/>
    <property type="match status" value="1"/>
</dbReference>
<dbReference type="CDD" id="cd14798">
    <property type="entry name" value="RX-CC_like"/>
    <property type="match status" value="1"/>
</dbReference>
<organism evidence="7 8">
    <name type="scientific">Vitis vinifera</name>
    <name type="common">Grape</name>
    <dbReference type="NCBI Taxonomy" id="29760"/>
    <lineage>
        <taxon>Eukaryota</taxon>
        <taxon>Viridiplantae</taxon>
        <taxon>Streptophyta</taxon>
        <taxon>Embryophyta</taxon>
        <taxon>Tracheophyta</taxon>
        <taxon>Spermatophyta</taxon>
        <taxon>Magnoliopsida</taxon>
        <taxon>eudicotyledons</taxon>
        <taxon>Gunneridae</taxon>
        <taxon>Pentapetalae</taxon>
        <taxon>rosids</taxon>
        <taxon>Vitales</taxon>
        <taxon>Vitaceae</taxon>
        <taxon>Viteae</taxon>
        <taxon>Vitis</taxon>
    </lineage>
</organism>
<evidence type="ECO:0000313" key="8">
    <source>
        <dbReference type="Proteomes" id="UP001227230"/>
    </source>
</evidence>
<dbReference type="Pfam" id="PF23598">
    <property type="entry name" value="LRR_14"/>
    <property type="match status" value="1"/>
</dbReference>
<dbReference type="InterPro" id="IPR036388">
    <property type="entry name" value="WH-like_DNA-bd_sf"/>
</dbReference>
<evidence type="ECO:0000256" key="3">
    <source>
        <dbReference type="ARBA" id="ARBA00022821"/>
    </source>
</evidence>
<evidence type="ECO:0000256" key="1">
    <source>
        <dbReference type="ARBA" id="ARBA00022737"/>
    </source>
</evidence>
<dbReference type="SUPFAM" id="SSF52058">
    <property type="entry name" value="L domain-like"/>
    <property type="match status" value="1"/>
</dbReference>
<keyword evidence="2" id="KW-0547">Nucleotide-binding</keyword>
<dbReference type="InterPro" id="IPR027417">
    <property type="entry name" value="P-loop_NTPase"/>
</dbReference>
<protein>
    <recommendedName>
        <fullName evidence="9">Disease resistance protein</fullName>
    </recommendedName>
</protein>
<gene>
    <name evidence="7" type="ORF">VitviT2T_013998</name>
</gene>
<dbReference type="Gene3D" id="1.10.10.10">
    <property type="entry name" value="Winged helix-like DNA-binding domain superfamily/Winged helix DNA-binding domain"/>
    <property type="match status" value="1"/>
</dbReference>
<evidence type="ECO:0000259" key="5">
    <source>
        <dbReference type="Pfam" id="PF23559"/>
    </source>
</evidence>
<evidence type="ECO:0000313" key="7">
    <source>
        <dbReference type="EMBL" id="WJZ95212.1"/>
    </source>
</evidence>
<sequence length="671" mass="76844">MAESVVGFAVERLAYLLIHKASFLLEVKDQVEQMQTELRRMQCFLEDADAKQEEDKKVRNWIAEIREVAYDAEDVVENFILHVEKEGKIRGMVRQMDFSVGSKIQDIQKKISDLTRSLETYGIKTVRESEASSSRYELQQRRRRTYPHLIEEDVVGLEENVKELCLNLDQSWELLKKKAMFPERGPDFAWENLGKQMVGICGGLPLAIITLRGLLPKKIRLKEWEMMCRNINLYLRSGKGHGEENGLISEVLALSYYDLPYQLKPCFLYLGLFPKDTEVSTKKLIQMWVAEGIVTSMNEEKAEDIAERYLGELIDRCMVEVGARSLTGRVKTCRLHDLMRDLCLLKAKEQSFLQGIHLGHEKEPITVFSSSMVPVMPTGKLRRLSIFLGEHVDGFVPPKNENFSRLRSLLFFNAKDCRIRDWQWAKPVLEEFKLLRVLHLEGFKTEGELPKTIGSLIHLRYLSLKNSSIRSLPSSIGNLGCLHTLDLSFALEGYVPKIPNVMLKMLQLRHLYLPSKFTVTGATKLRLSDLCHLETLSLLDARKSNVKELVKLTSLRKLEIVSLESFEELEVIFNSPSPILNSLRSLSVEILDDRVEEGNLTQFLQACHNDFYRLSIDGALSKLPDPSKFKPNLSNTMLKCKTLLGVTTCHGIACPWLVYPMHRALRTCVTH</sequence>
<evidence type="ECO:0000259" key="6">
    <source>
        <dbReference type="Pfam" id="PF23598"/>
    </source>
</evidence>
<dbReference type="Gene3D" id="1.20.5.4130">
    <property type="match status" value="1"/>
</dbReference>